<dbReference type="Proteomes" id="UP000693672">
    <property type="component" value="Unassembled WGS sequence"/>
</dbReference>
<dbReference type="EMBL" id="CAJVAS010000004">
    <property type="protein sequence ID" value="CAG7612273.1"/>
    <property type="molecule type" value="Genomic_DNA"/>
</dbReference>
<dbReference type="GO" id="GO:0004788">
    <property type="term" value="F:thiamine diphosphokinase activity"/>
    <property type="evidence" value="ECO:0007669"/>
    <property type="project" value="InterPro"/>
</dbReference>
<feature type="domain" description="Thiamin pyrophosphokinase catalytic" evidence="1">
    <location>
        <begin position="204"/>
        <end position="239"/>
    </location>
</feature>
<sequence>MTMTKLSLSRNTKKSIKGIVQADRSTKRLLRRIRPGAIAVIAHDDLDELAVRGLVQAKVKAVVNAGRTMSGRLLSTAVLPLLEQGIPLFEIETQHFAYFHEEDEIAIGEHGILLASAWIAAKRFVREDWHRAYQAARAQETACLAEFVDNTLLHAEQEKHYMLESIESTQLGTRLEGRSVVIVARGTNYIEDLACLKFYIASVKPILIGVDGGADALIEEGYTPDMIVGDMDSVSDRALRSGAELIVHAYRGGAAPGLARLERLGLQAQVLAAGGTSEDLALLLAYDHQCERMVTVGLHSHLHDFAAKGRSGMGSTWLVLMKVGSRLIDARGFSTLYPYVAQAARSVPESSYSGKRTVSRALLELCRRLIIFPRKERNIHGAAHFRHHSRLE</sequence>
<dbReference type="Pfam" id="PF04263">
    <property type="entry name" value="TPK_catalytic"/>
    <property type="match status" value="1"/>
</dbReference>
<name>A0A916NHV5_9BACL</name>
<protein>
    <recommendedName>
        <fullName evidence="1">Thiamin pyrophosphokinase catalytic domain-containing protein</fullName>
    </recommendedName>
</protein>
<dbReference type="InterPro" id="IPR047795">
    <property type="entry name" value="Put_SteA-like"/>
</dbReference>
<evidence type="ECO:0000313" key="2">
    <source>
        <dbReference type="EMBL" id="CAG7612273.1"/>
    </source>
</evidence>
<dbReference type="GO" id="GO:0009229">
    <property type="term" value="P:thiamine diphosphate biosynthetic process"/>
    <property type="evidence" value="ECO:0007669"/>
    <property type="project" value="InterPro"/>
</dbReference>
<evidence type="ECO:0000259" key="1">
    <source>
        <dbReference type="Pfam" id="PF04263"/>
    </source>
</evidence>
<dbReference type="AlphaFoldDB" id="A0A916NHV5"/>
<gene>
    <name evidence="2" type="ORF">PAESOLCIP111_01509</name>
</gene>
<dbReference type="NCBIfam" id="NF040608">
    <property type="entry name" value="division_SteA"/>
    <property type="match status" value="1"/>
</dbReference>
<keyword evidence="3" id="KW-1185">Reference proteome</keyword>
<reference evidence="2" key="1">
    <citation type="submission" date="2021-06" db="EMBL/GenBank/DDBJ databases">
        <authorList>
            <person name="Criscuolo A."/>
        </authorList>
    </citation>
    <scope>NUCLEOTIDE SEQUENCE</scope>
    <source>
        <strain evidence="2">CIP111600</strain>
    </source>
</reference>
<organism evidence="2 3">
    <name type="scientific">Paenibacillus solanacearum</name>
    <dbReference type="NCBI Taxonomy" id="2048548"/>
    <lineage>
        <taxon>Bacteria</taxon>
        <taxon>Bacillati</taxon>
        <taxon>Bacillota</taxon>
        <taxon>Bacilli</taxon>
        <taxon>Bacillales</taxon>
        <taxon>Paenibacillaceae</taxon>
        <taxon>Paenibacillus</taxon>
    </lineage>
</organism>
<proteinExistence type="predicted"/>
<comment type="caution">
    <text evidence="2">The sequence shown here is derived from an EMBL/GenBank/DDBJ whole genome shotgun (WGS) entry which is preliminary data.</text>
</comment>
<dbReference type="InterPro" id="IPR007371">
    <property type="entry name" value="TPK_catalytic"/>
</dbReference>
<dbReference type="GO" id="GO:0005524">
    <property type="term" value="F:ATP binding"/>
    <property type="evidence" value="ECO:0007669"/>
    <property type="project" value="InterPro"/>
</dbReference>
<accession>A0A916NHV5</accession>
<dbReference type="RefSeq" id="WP_218091302.1">
    <property type="nucleotide sequence ID" value="NZ_CAJVAS010000004.1"/>
</dbReference>
<evidence type="ECO:0000313" key="3">
    <source>
        <dbReference type="Proteomes" id="UP000693672"/>
    </source>
</evidence>